<proteinExistence type="predicted"/>
<dbReference type="KEGG" id="brm:Bmur_2260"/>
<dbReference type="HOGENOM" id="CLU_065318_0_0_12"/>
<protein>
    <submittedName>
        <fullName evidence="1">Uncharacterized protein</fullName>
    </submittedName>
</protein>
<evidence type="ECO:0000313" key="1">
    <source>
        <dbReference type="EMBL" id="ADG72333.1"/>
    </source>
</evidence>
<sequence>MFRVIKEPVENPTNLLDSYRQQNIIMQKMRMLHTAFDGIKLNHWSDTDRELPDILAGSICEFEGRLFETNENIKLNDNISSGGVIKQDLRFIKLVIVRDSNNKDNDYLRAEIAGGYSETVGNGFPTYDYENRGFYNLDSQRKCAEKYLRISMKYDANLGGYVEKKYWNINDIERKGQTLKRKTVNFGVGTHEFNFPSDVNSITVHITSGGGGGCVYSSEGASGGNSQILINDKVITTCGAGGGGKSGNIDGQLGERAGSGGVATGSGKLIQGVQGEALNRLSTNRIAKGGKLNNITLASGGNGGDGGVVTGAYTGTAGGGSGSAAIVDITRAMLGTASKIKIIVGAGGNGGTNSNSNGVVANGEKGQDGSAVIEYMQK</sequence>
<dbReference type="AlphaFoldDB" id="D5U4S9"/>
<gene>
    <name evidence="1" type="ordered locus">Bmur_2260</name>
</gene>
<dbReference type="RefSeq" id="WP_013114700.1">
    <property type="nucleotide sequence ID" value="NC_014150.1"/>
</dbReference>
<dbReference type="Proteomes" id="UP000001915">
    <property type="component" value="Chromosome"/>
</dbReference>
<dbReference type="OrthoDB" id="306338at2"/>
<organism evidence="1 2">
    <name type="scientific">Brachyspira murdochii (strain ATCC 51284 / DSM 12563 / 56-150)</name>
    <name type="common">Serpulina murdochii</name>
    <dbReference type="NCBI Taxonomy" id="526224"/>
    <lineage>
        <taxon>Bacteria</taxon>
        <taxon>Pseudomonadati</taxon>
        <taxon>Spirochaetota</taxon>
        <taxon>Spirochaetia</taxon>
        <taxon>Brachyspirales</taxon>
        <taxon>Brachyspiraceae</taxon>
        <taxon>Brachyspira</taxon>
    </lineage>
</organism>
<reference evidence="1 2" key="1">
    <citation type="journal article" date="2010" name="Stand. Genomic Sci.">
        <title>Complete genome sequence of Brachyspira murdochii type strain (56-150).</title>
        <authorList>
            <person name="Pati A."/>
            <person name="Sikorski J."/>
            <person name="Gronow S."/>
            <person name="Munk C."/>
            <person name="Lapidus A."/>
            <person name="Copeland A."/>
            <person name="Glavina Del Tio T."/>
            <person name="Nolan M."/>
            <person name="Lucas S."/>
            <person name="Chen F."/>
            <person name="Tice H."/>
            <person name="Cheng J.F."/>
            <person name="Han C."/>
            <person name="Detter J.C."/>
            <person name="Bruce D."/>
            <person name="Tapia R."/>
            <person name="Goodwin L."/>
            <person name="Pitluck S."/>
            <person name="Liolios K."/>
            <person name="Ivanova N."/>
            <person name="Mavromatis K."/>
            <person name="Mikhailova N."/>
            <person name="Chen A."/>
            <person name="Palaniappan K."/>
            <person name="Land M."/>
            <person name="Hauser L."/>
            <person name="Chang Y.J."/>
            <person name="Jeffries C.D."/>
            <person name="Spring S."/>
            <person name="Rohde M."/>
            <person name="Goker M."/>
            <person name="Bristow J."/>
            <person name="Eisen J.A."/>
            <person name="Markowitz V."/>
            <person name="Hugenholtz P."/>
            <person name="Kyrpides N.C."/>
            <person name="Klenk H.P."/>
        </authorList>
    </citation>
    <scope>NUCLEOTIDE SEQUENCE [LARGE SCALE GENOMIC DNA]</scope>
    <source>
        <strain evidence="2">ATCC 51284 / DSM 12563 / 56-150</strain>
    </source>
</reference>
<evidence type="ECO:0000313" key="2">
    <source>
        <dbReference type="Proteomes" id="UP000001915"/>
    </source>
</evidence>
<dbReference type="EMBL" id="CP001959">
    <property type="protein sequence ID" value="ADG72333.1"/>
    <property type="molecule type" value="Genomic_DNA"/>
</dbReference>
<dbReference type="STRING" id="526224.Bmur_2260"/>
<accession>D5U4S9</accession>
<name>D5U4S9_BRAM5</name>